<evidence type="ECO:0000313" key="18">
    <source>
        <dbReference type="Proteomes" id="UP000224974"/>
    </source>
</evidence>
<gene>
    <name evidence="15 17" type="primary">aat</name>
    <name evidence="16" type="ORF">CRN84_19660</name>
    <name evidence="17" type="ORF">NCTC12282_05386</name>
</gene>
<evidence type="ECO:0000256" key="5">
    <source>
        <dbReference type="ARBA" id="ARBA00050607"/>
    </source>
</evidence>
<evidence type="ECO:0000256" key="15">
    <source>
        <dbReference type="HAMAP-Rule" id="MF_00688"/>
    </source>
</evidence>
<dbReference type="GO" id="GO:0008914">
    <property type="term" value="F:leucyl-tRNA--protein transferase activity"/>
    <property type="evidence" value="ECO:0007669"/>
    <property type="project" value="UniProtKB-UniRule"/>
</dbReference>
<organism evidence="16 18">
    <name type="scientific">Budvicia aquatica</name>
    <dbReference type="NCBI Taxonomy" id="82979"/>
    <lineage>
        <taxon>Bacteria</taxon>
        <taxon>Pseudomonadati</taxon>
        <taxon>Pseudomonadota</taxon>
        <taxon>Gammaproteobacteria</taxon>
        <taxon>Enterobacterales</taxon>
        <taxon>Budviciaceae</taxon>
        <taxon>Budvicia</taxon>
    </lineage>
</organism>
<dbReference type="EC" id="2.3.2.6" evidence="10 15"/>
<dbReference type="OrthoDB" id="9790282at2"/>
<evidence type="ECO:0000313" key="17">
    <source>
        <dbReference type="EMBL" id="VFS51737.1"/>
    </source>
</evidence>
<dbReference type="AlphaFoldDB" id="A0A2C6DM38"/>
<evidence type="ECO:0000256" key="6">
    <source>
        <dbReference type="ARBA" id="ARBA00050652"/>
    </source>
</evidence>
<evidence type="ECO:0000256" key="11">
    <source>
        <dbReference type="ARBA" id="ARBA00074372"/>
    </source>
</evidence>
<dbReference type="NCBIfam" id="TIGR00667">
    <property type="entry name" value="aat"/>
    <property type="match status" value="1"/>
</dbReference>
<name>A0A2C6DM38_9GAMM</name>
<dbReference type="InterPro" id="IPR016181">
    <property type="entry name" value="Acyl_CoA_acyltransferase"/>
</dbReference>
<evidence type="ECO:0000256" key="3">
    <source>
        <dbReference type="ARBA" id="ARBA00022679"/>
    </source>
</evidence>
<dbReference type="SUPFAM" id="SSF55729">
    <property type="entry name" value="Acyl-CoA N-acyltransferases (Nat)"/>
    <property type="match status" value="1"/>
</dbReference>
<dbReference type="EMBL" id="CAADJA010000002">
    <property type="protein sequence ID" value="VFS51737.1"/>
    <property type="molecule type" value="Genomic_DNA"/>
</dbReference>
<comment type="catalytic activity">
    <reaction evidence="5 15">
        <text>L-phenylalanyl-tRNA(Phe) + an N-terminal L-alpha-aminoacyl-[protein] = an N-terminal L-phenylalanyl-L-alpha-aminoacyl-[protein] + tRNA(Phe)</text>
        <dbReference type="Rhea" id="RHEA:43632"/>
        <dbReference type="Rhea" id="RHEA-COMP:9668"/>
        <dbReference type="Rhea" id="RHEA-COMP:9699"/>
        <dbReference type="Rhea" id="RHEA-COMP:10636"/>
        <dbReference type="Rhea" id="RHEA-COMP:10637"/>
        <dbReference type="ChEBI" id="CHEBI:78442"/>
        <dbReference type="ChEBI" id="CHEBI:78531"/>
        <dbReference type="ChEBI" id="CHEBI:78597"/>
        <dbReference type="ChEBI" id="CHEBI:83561"/>
        <dbReference type="EC" id="2.3.2.6"/>
    </reaction>
</comment>
<dbReference type="GO" id="GO:0005737">
    <property type="term" value="C:cytoplasm"/>
    <property type="evidence" value="ECO:0007669"/>
    <property type="project" value="UniProtKB-SubCell"/>
</dbReference>
<dbReference type="RefSeq" id="WP_029093553.1">
    <property type="nucleotide sequence ID" value="NZ_CAADJA010000002.1"/>
</dbReference>
<reference evidence="16" key="1">
    <citation type="submission" date="2017-09" db="EMBL/GenBank/DDBJ databases">
        <title>FDA dAtabase for Regulatory Grade micrObial Sequences (FDA-ARGOS): Supporting development and validation of Infectious Disease Dx tests.</title>
        <authorList>
            <person name="Minogue T."/>
            <person name="Wolcott M."/>
            <person name="Wasieloski L."/>
            <person name="Aguilar W."/>
            <person name="Moore D."/>
            <person name="Tallon L.J."/>
            <person name="Sadzewicz L."/>
            <person name="Ott S."/>
            <person name="Zhao X."/>
            <person name="Nagaraj S."/>
            <person name="Vavikolanu K."/>
            <person name="Aluvathingal J."/>
            <person name="Nadendla S."/>
            <person name="Sichtig H."/>
        </authorList>
    </citation>
    <scope>NUCLEOTIDE SEQUENCE</scope>
    <source>
        <strain evidence="16">FDAARGOS_387</strain>
    </source>
</reference>
<evidence type="ECO:0000256" key="4">
    <source>
        <dbReference type="ARBA" id="ARBA00023315"/>
    </source>
</evidence>
<evidence type="ECO:0000256" key="10">
    <source>
        <dbReference type="ARBA" id="ARBA00066767"/>
    </source>
</evidence>
<dbReference type="InterPro" id="IPR004616">
    <property type="entry name" value="Leu/Phe-tRNA_Trfase"/>
</dbReference>
<comment type="catalytic activity">
    <reaction evidence="6 15">
        <text>N-terminal L-arginyl-[protein] + L-leucyl-tRNA(Leu) = N-terminal L-leucyl-L-arginyl-[protein] + tRNA(Leu) + H(+)</text>
        <dbReference type="Rhea" id="RHEA:50416"/>
        <dbReference type="Rhea" id="RHEA-COMP:9613"/>
        <dbReference type="Rhea" id="RHEA-COMP:9622"/>
        <dbReference type="Rhea" id="RHEA-COMP:12672"/>
        <dbReference type="Rhea" id="RHEA-COMP:12673"/>
        <dbReference type="ChEBI" id="CHEBI:15378"/>
        <dbReference type="ChEBI" id="CHEBI:64719"/>
        <dbReference type="ChEBI" id="CHEBI:78442"/>
        <dbReference type="ChEBI" id="CHEBI:78494"/>
        <dbReference type="ChEBI" id="CHEBI:133044"/>
        <dbReference type="EC" id="2.3.2.6"/>
    </reaction>
</comment>
<evidence type="ECO:0000256" key="8">
    <source>
        <dbReference type="ARBA" id="ARBA00054043"/>
    </source>
</evidence>
<dbReference type="Proteomes" id="UP000224974">
    <property type="component" value="Unassembled WGS sequence"/>
</dbReference>
<comment type="catalytic activity">
    <reaction evidence="7 15">
        <text>N-terminal L-lysyl-[protein] + L-leucyl-tRNA(Leu) = N-terminal L-leucyl-L-lysyl-[protein] + tRNA(Leu) + H(+)</text>
        <dbReference type="Rhea" id="RHEA:12340"/>
        <dbReference type="Rhea" id="RHEA-COMP:9613"/>
        <dbReference type="Rhea" id="RHEA-COMP:9622"/>
        <dbReference type="Rhea" id="RHEA-COMP:12670"/>
        <dbReference type="Rhea" id="RHEA-COMP:12671"/>
        <dbReference type="ChEBI" id="CHEBI:15378"/>
        <dbReference type="ChEBI" id="CHEBI:65249"/>
        <dbReference type="ChEBI" id="CHEBI:78442"/>
        <dbReference type="ChEBI" id="CHEBI:78494"/>
        <dbReference type="ChEBI" id="CHEBI:133043"/>
        <dbReference type="EC" id="2.3.2.6"/>
    </reaction>
</comment>
<dbReference type="Gene3D" id="3.30.70.3550">
    <property type="entry name" value="Leucyl/phenylalanyl-tRNA-protein transferase, N-terminal domain"/>
    <property type="match status" value="1"/>
</dbReference>
<sequence>MPITQLHPDSVAFPPVEHALKDPNGLLALGGDLSPERLMSAYQNGIFPWFSPDDPILWWSPDPRAILIPQELHVSRSMKKFLRQTQLQVTINMAFDRVIAACANERNEGTWIVPPIQHSYVQLYNHGMAHSVEVWQDAELVGGLYGVEQGSVFCGESMFSRRDNASKLALYALCQHFVNYGGKLIDCQILNDHTESLGAKDILRSDYLHLLHKFQHQQLPIECWVPQRLC</sequence>
<dbReference type="PANTHER" id="PTHR30098:SF2">
    <property type="entry name" value="LEUCYL_PHENYLALANYL-TRNA--PROTEIN TRANSFERASE"/>
    <property type="match status" value="1"/>
</dbReference>
<keyword evidence="18" id="KW-1185">Reference proteome</keyword>
<dbReference type="FunFam" id="3.30.70.3550:FF:000001">
    <property type="entry name" value="Leucyl/phenylalanyl-tRNA--protein transferase"/>
    <property type="match status" value="1"/>
</dbReference>
<dbReference type="InterPro" id="IPR042221">
    <property type="entry name" value="Leu/Phe-tRNA_Trfase_N"/>
</dbReference>
<dbReference type="Pfam" id="PF03588">
    <property type="entry name" value="Leu_Phe_trans"/>
    <property type="match status" value="1"/>
</dbReference>
<evidence type="ECO:0000256" key="14">
    <source>
        <dbReference type="ARBA" id="ARBA00083640"/>
    </source>
</evidence>
<evidence type="ECO:0000256" key="7">
    <source>
        <dbReference type="ARBA" id="ARBA00051538"/>
    </source>
</evidence>
<comment type="function">
    <text evidence="8 15">Functions in the N-end rule pathway of protein degradation where it conjugates Leu, Phe and, less efficiently, Met from aminoacyl-tRNAs to the N-termini of proteins containing an N-terminal arginine or lysine.</text>
</comment>
<dbReference type="PANTHER" id="PTHR30098">
    <property type="entry name" value="LEUCYL/PHENYLALANYL-TRNA--PROTEIN TRANSFERASE"/>
    <property type="match status" value="1"/>
</dbReference>
<evidence type="ECO:0000256" key="1">
    <source>
        <dbReference type="ARBA" id="ARBA00004496"/>
    </source>
</evidence>
<evidence type="ECO:0000313" key="16">
    <source>
        <dbReference type="EMBL" id="PHI31398.1"/>
    </source>
</evidence>
<keyword evidence="4 15" id="KW-0012">Acyltransferase</keyword>
<evidence type="ECO:0000256" key="12">
    <source>
        <dbReference type="ARBA" id="ARBA00077136"/>
    </source>
</evidence>
<evidence type="ECO:0000256" key="9">
    <source>
        <dbReference type="ARBA" id="ARBA00061535"/>
    </source>
</evidence>
<keyword evidence="3 15" id="KW-0808">Transferase</keyword>
<dbReference type="EMBL" id="PDDX01000001">
    <property type="protein sequence ID" value="PHI31398.1"/>
    <property type="molecule type" value="Genomic_DNA"/>
</dbReference>
<dbReference type="GO" id="GO:0030163">
    <property type="term" value="P:protein catabolic process"/>
    <property type="evidence" value="ECO:0007669"/>
    <property type="project" value="UniProtKB-UniRule"/>
</dbReference>
<evidence type="ECO:0000256" key="13">
    <source>
        <dbReference type="ARBA" id="ARBA00077165"/>
    </source>
</evidence>
<evidence type="ECO:0000256" key="2">
    <source>
        <dbReference type="ARBA" id="ARBA00022490"/>
    </source>
</evidence>
<dbReference type="Gene3D" id="3.40.630.70">
    <property type="entry name" value="Leucyl/phenylalanyl-tRNA-protein transferase, C-terminal domain"/>
    <property type="match status" value="1"/>
</dbReference>
<evidence type="ECO:0000313" key="19">
    <source>
        <dbReference type="Proteomes" id="UP000373449"/>
    </source>
</evidence>
<reference evidence="17 19" key="3">
    <citation type="submission" date="2019-03" db="EMBL/GenBank/DDBJ databases">
        <authorList>
            <consortium name="Pathogen Informatics"/>
        </authorList>
    </citation>
    <scope>NUCLEOTIDE SEQUENCE [LARGE SCALE GENOMIC DNA]</scope>
    <source>
        <strain evidence="17 19">NCTC12282</strain>
    </source>
</reference>
<keyword evidence="2 15" id="KW-0963">Cytoplasm</keyword>
<comment type="similarity">
    <text evidence="9 15">Belongs to the L/F-transferase family.</text>
</comment>
<dbReference type="FunFam" id="3.40.630.70:FF:000001">
    <property type="entry name" value="Leucyl/phenylalanyl-tRNA--protein transferase"/>
    <property type="match status" value="1"/>
</dbReference>
<comment type="subcellular location">
    <subcellularLocation>
        <location evidence="1 15">Cytoplasm</location>
    </subcellularLocation>
</comment>
<dbReference type="STRING" id="1111728.GCA_000427805_03888"/>
<dbReference type="HAMAP" id="MF_00688">
    <property type="entry name" value="Leu_Phe_trans"/>
    <property type="match status" value="1"/>
</dbReference>
<proteinExistence type="inferred from homology"/>
<reference evidence="18" key="2">
    <citation type="submission" date="2017-09" db="EMBL/GenBank/DDBJ databases">
        <title>FDA dAtabase for Regulatory Grade micrObial Sequences (FDA-ARGOS): Supporting development and validation of Infectious Disease Dx tests.</title>
        <authorList>
            <person name="Minogue T."/>
            <person name="Wolcott M."/>
            <person name="Wasieloski L."/>
            <person name="Aguilar W."/>
            <person name="Moore D."/>
            <person name="Tallon L."/>
            <person name="Sadzewicz L."/>
            <person name="Ott S."/>
            <person name="Zhao X."/>
            <person name="Nagaraj S."/>
            <person name="Vavikolanu K."/>
            <person name="Aluvathingal J."/>
            <person name="Nadendla S."/>
            <person name="Sichtig H."/>
        </authorList>
    </citation>
    <scope>NUCLEOTIDE SEQUENCE [LARGE SCALE GENOMIC DNA]</scope>
    <source>
        <strain evidence="18">FDAARGOS_387</strain>
    </source>
</reference>
<dbReference type="InterPro" id="IPR042203">
    <property type="entry name" value="Leu/Phe-tRNA_Trfase_C"/>
</dbReference>
<dbReference type="Proteomes" id="UP000373449">
    <property type="component" value="Unassembled WGS sequence"/>
</dbReference>
<accession>A0A2C6DM38</accession>
<protein>
    <recommendedName>
        <fullName evidence="11 15">Leucyl/phenylalanyl-tRNA--protein transferase</fullName>
        <ecNumber evidence="10 15">2.3.2.6</ecNumber>
    </recommendedName>
    <alternativeName>
        <fullName evidence="12 15">L/F-transferase</fullName>
    </alternativeName>
    <alternativeName>
        <fullName evidence="13 15">Leucyltransferase</fullName>
    </alternativeName>
    <alternativeName>
        <fullName evidence="14 15">Phenyalanyltransferase</fullName>
    </alternativeName>
</protein>